<proteinExistence type="predicted"/>
<organism evidence="1">
    <name type="scientific">Anguilla anguilla</name>
    <name type="common">European freshwater eel</name>
    <name type="synonym">Muraena anguilla</name>
    <dbReference type="NCBI Taxonomy" id="7936"/>
    <lineage>
        <taxon>Eukaryota</taxon>
        <taxon>Metazoa</taxon>
        <taxon>Chordata</taxon>
        <taxon>Craniata</taxon>
        <taxon>Vertebrata</taxon>
        <taxon>Euteleostomi</taxon>
        <taxon>Actinopterygii</taxon>
        <taxon>Neopterygii</taxon>
        <taxon>Teleostei</taxon>
        <taxon>Anguilliformes</taxon>
        <taxon>Anguillidae</taxon>
        <taxon>Anguilla</taxon>
    </lineage>
</organism>
<dbReference type="EMBL" id="GBXM01000019">
    <property type="protein sequence ID" value="JAI08559.1"/>
    <property type="molecule type" value="Transcribed_RNA"/>
</dbReference>
<sequence>MQAFTGVGSMEDVSLIAGVVYGTLERDVSHVNYTI</sequence>
<reference evidence="1" key="1">
    <citation type="submission" date="2014-11" db="EMBL/GenBank/DDBJ databases">
        <authorList>
            <person name="Amaro Gonzalez C."/>
        </authorList>
    </citation>
    <scope>NUCLEOTIDE SEQUENCE</scope>
</reference>
<dbReference type="AlphaFoldDB" id="A0A0E9Y2T9"/>
<name>A0A0E9Y2T9_ANGAN</name>
<evidence type="ECO:0000313" key="1">
    <source>
        <dbReference type="EMBL" id="JAI08559.1"/>
    </source>
</evidence>
<reference evidence="1" key="2">
    <citation type="journal article" date="2015" name="Fish Shellfish Immunol.">
        <title>Early steps in the European eel (Anguilla anguilla)-Vibrio vulnificus interaction in the gills: Role of the RtxA13 toxin.</title>
        <authorList>
            <person name="Callol A."/>
            <person name="Pajuelo D."/>
            <person name="Ebbesson L."/>
            <person name="Teles M."/>
            <person name="MacKenzie S."/>
            <person name="Amaro C."/>
        </authorList>
    </citation>
    <scope>NUCLEOTIDE SEQUENCE</scope>
</reference>
<protein>
    <submittedName>
        <fullName evidence="1">Uncharacterized protein</fullName>
    </submittedName>
</protein>
<accession>A0A0E9Y2T9</accession>